<dbReference type="Gene3D" id="3.40.309.10">
    <property type="entry name" value="Aldehyde Dehydrogenase, Chain A, domain 2"/>
    <property type="match status" value="1"/>
</dbReference>
<dbReference type="InterPro" id="IPR016162">
    <property type="entry name" value="Ald_DH_N"/>
</dbReference>
<evidence type="ECO:0000313" key="4">
    <source>
        <dbReference type="Proteomes" id="UP000247099"/>
    </source>
</evidence>
<comment type="caution">
    <text evidence="3">The sequence shown here is derived from an EMBL/GenBank/DDBJ whole genome shotgun (WGS) entry which is preliminary data.</text>
</comment>
<dbReference type="SUPFAM" id="SSF53720">
    <property type="entry name" value="ALDH-like"/>
    <property type="match status" value="1"/>
</dbReference>
<dbReference type="InterPro" id="IPR050740">
    <property type="entry name" value="Aldehyde_DH_Superfamily"/>
</dbReference>
<accession>A0A317ZKM8</accession>
<dbReference type="CDD" id="cd07129">
    <property type="entry name" value="ALDH_KGSADH"/>
    <property type="match status" value="1"/>
</dbReference>
<reference evidence="3 4" key="1">
    <citation type="submission" date="2018-05" db="EMBL/GenBank/DDBJ databases">
        <title>Coraliomargarita sinensis sp. nov., isolated from a marine solar saltern.</title>
        <authorList>
            <person name="Zhou L.Y."/>
        </authorList>
    </citation>
    <scope>NUCLEOTIDE SEQUENCE [LARGE SCALE GENOMIC DNA]</scope>
    <source>
        <strain evidence="3 4">WN38</strain>
    </source>
</reference>
<dbReference type="InParanoid" id="A0A317ZKM8"/>
<dbReference type="InterPro" id="IPR044151">
    <property type="entry name" value="ALDH_KGSADH"/>
</dbReference>
<dbReference type="EMBL" id="QHJQ01000003">
    <property type="protein sequence ID" value="PXA04737.1"/>
    <property type="molecule type" value="Genomic_DNA"/>
</dbReference>
<evidence type="ECO:0000313" key="3">
    <source>
        <dbReference type="EMBL" id="PXA04737.1"/>
    </source>
</evidence>
<dbReference type="PANTHER" id="PTHR43353:SF3">
    <property type="entry name" value="ALDEHYDE DEHYDROGENASE-RELATED"/>
    <property type="match status" value="1"/>
</dbReference>
<dbReference type="Proteomes" id="UP000247099">
    <property type="component" value="Unassembled WGS sequence"/>
</dbReference>
<proteinExistence type="predicted"/>
<keyword evidence="1" id="KW-0560">Oxidoreductase</keyword>
<dbReference type="AlphaFoldDB" id="A0A317ZKM8"/>
<sequence>MSKLSGKSIIGFSRSDSDEVFTKAVNPATGENLEPQYFSASSDEVTKAVDLAEKAFPVYSNLPAAKRAEFLRKIAELIEEAGDAIAERGVQESGLPEARMRGETGRTTGQLRMFAALIEEGSWVDARIEKANPDREPLPKPDLRSMKRPLGPVVVFCASNFPLAFSVAGGDTASALASGCPVLVKAHHSHPGVAEIVGNCVDQAARDTGMPEGVFSLLFGGGRTIGVSMVEAPAVQAVGFTGSRSGGTALMKAAAGRQQPIPVYAEMSAVNPVVLLPEALKERGEAIAEGMLTSLTMGVGQFCTNPGLIFVPSDADPAFKQKLASLVAEAAGACMLNAGIAKAFKESTAAIAAIDGVETVATAKDAGDNCGSPAVFSVSVEKFLNNSDLEAEMFGPATLIVEGTVEEIEEAVSGLEGQLVGTVHGTEAEIKNYTSLVKALEGRCGRLVFNGFPTGVDVCHAMVHGGPFPATSDGRSSSVGTMAIDRFCRPVAWQAFPESQLPEELHNSNPLKIWRLVDGERSRDAL</sequence>
<dbReference type="Gene3D" id="3.40.605.10">
    <property type="entry name" value="Aldehyde Dehydrogenase, Chain A, domain 1"/>
    <property type="match status" value="1"/>
</dbReference>
<dbReference type="RefSeq" id="WP_110130543.1">
    <property type="nucleotide sequence ID" value="NZ_QHJQ01000003.1"/>
</dbReference>
<keyword evidence="4" id="KW-1185">Reference proteome</keyword>
<dbReference type="InterPro" id="IPR015590">
    <property type="entry name" value="Aldehyde_DH_dom"/>
</dbReference>
<evidence type="ECO:0000256" key="1">
    <source>
        <dbReference type="ARBA" id="ARBA00023002"/>
    </source>
</evidence>
<evidence type="ECO:0000259" key="2">
    <source>
        <dbReference type="Pfam" id="PF00171"/>
    </source>
</evidence>
<feature type="domain" description="Aldehyde dehydrogenase" evidence="2">
    <location>
        <begin position="19"/>
        <end position="330"/>
    </location>
</feature>
<gene>
    <name evidence="3" type="ORF">DDZ13_06085</name>
</gene>
<dbReference type="PANTHER" id="PTHR43353">
    <property type="entry name" value="SUCCINATE-SEMIALDEHYDE DEHYDROGENASE, MITOCHONDRIAL"/>
    <property type="match status" value="1"/>
</dbReference>
<dbReference type="GO" id="GO:0016620">
    <property type="term" value="F:oxidoreductase activity, acting on the aldehyde or oxo group of donors, NAD or NADP as acceptor"/>
    <property type="evidence" value="ECO:0007669"/>
    <property type="project" value="InterPro"/>
</dbReference>
<protein>
    <submittedName>
        <fullName evidence="3">Aldehyde dehydrogenase (NADP(+))</fullName>
    </submittedName>
</protein>
<dbReference type="OrthoDB" id="9770537at2"/>
<dbReference type="InterPro" id="IPR016163">
    <property type="entry name" value="Ald_DH_C"/>
</dbReference>
<dbReference type="InterPro" id="IPR016161">
    <property type="entry name" value="Ald_DH/histidinol_DH"/>
</dbReference>
<dbReference type="Pfam" id="PF00171">
    <property type="entry name" value="Aldedh"/>
    <property type="match status" value="1"/>
</dbReference>
<organism evidence="3 4">
    <name type="scientific">Coraliomargarita sinensis</name>
    <dbReference type="NCBI Taxonomy" id="2174842"/>
    <lineage>
        <taxon>Bacteria</taxon>
        <taxon>Pseudomonadati</taxon>
        <taxon>Verrucomicrobiota</taxon>
        <taxon>Opitutia</taxon>
        <taxon>Puniceicoccales</taxon>
        <taxon>Coraliomargaritaceae</taxon>
        <taxon>Coraliomargarita</taxon>
    </lineage>
</organism>
<name>A0A317ZKM8_9BACT</name>